<dbReference type="SUPFAM" id="SSF160059">
    <property type="entry name" value="PriA/YqbF domain"/>
    <property type="match status" value="1"/>
</dbReference>
<evidence type="ECO:0000313" key="2">
    <source>
        <dbReference type="EMBL" id="CUH67981.1"/>
    </source>
</evidence>
<dbReference type="Gene3D" id="3.40.5.80">
    <property type="match status" value="1"/>
</dbReference>
<name>A0A0P1FJ25_THAGE</name>
<protein>
    <recommendedName>
        <fullName evidence="4">Mu-like prophage FluMu N-terminal domain-containing protein</fullName>
    </recommendedName>
</protein>
<proteinExistence type="predicted"/>
<dbReference type="Proteomes" id="UP000051587">
    <property type="component" value="Unassembled WGS sequence"/>
</dbReference>
<reference evidence="2 3" key="1">
    <citation type="submission" date="2015-09" db="EMBL/GenBank/DDBJ databases">
        <authorList>
            <consortium name="Swine Surveillance"/>
        </authorList>
    </citation>
    <scope>NUCLEOTIDE SEQUENCE [LARGE SCALE GENOMIC DNA]</scope>
    <source>
        <strain evidence="2 3">CECT 4357</strain>
    </source>
</reference>
<dbReference type="EMBL" id="CYSA01000027">
    <property type="protein sequence ID" value="CUH67981.1"/>
    <property type="molecule type" value="Genomic_DNA"/>
</dbReference>
<evidence type="ECO:0000313" key="3">
    <source>
        <dbReference type="Proteomes" id="UP000051587"/>
    </source>
</evidence>
<gene>
    <name evidence="2" type="ORF">TG4357_03320</name>
</gene>
<evidence type="ECO:0000256" key="1">
    <source>
        <dbReference type="SAM" id="MobiDB-lite"/>
    </source>
</evidence>
<keyword evidence="3" id="KW-1185">Reference proteome</keyword>
<dbReference type="AlphaFoldDB" id="A0A0P1FJ25"/>
<evidence type="ECO:0008006" key="4">
    <source>
        <dbReference type="Google" id="ProtNLM"/>
    </source>
</evidence>
<feature type="region of interest" description="Disordered" evidence="1">
    <location>
        <begin position="1"/>
        <end position="40"/>
    </location>
</feature>
<dbReference type="OrthoDB" id="7861257at2"/>
<sequence length="96" mass="10125">MTDPNNTQTAPDTTQATTADKPKAPVKPKSATKPKAPAKDKVEVIEVVGPAAGFRRAGHTFGKDPVRIPIGDLSKAQLALIEGEPKLISARKEIEA</sequence>
<dbReference type="STRING" id="53501.SAMN04488043_104191"/>
<dbReference type="RefSeq" id="WP_058264012.1">
    <property type="nucleotide sequence ID" value="NZ_CP051181.1"/>
</dbReference>
<organism evidence="2 3">
    <name type="scientific">Thalassovita gelatinovora</name>
    <name type="common">Thalassobius gelatinovorus</name>
    <dbReference type="NCBI Taxonomy" id="53501"/>
    <lineage>
        <taxon>Bacteria</taxon>
        <taxon>Pseudomonadati</taxon>
        <taxon>Pseudomonadota</taxon>
        <taxon>Alphaproteobacteria</taxon>
        <taxon>Rhodobacterales</taxon>
        <taxon>Roseobacteraceae</taxon>
        <taxon>Thalassovita</taxon>
    </lineage>
</organism>
<accession>A0A0P1FJ25</accession>
<feature type="compositionally biased region" description="Low complexity" evidence="1">
    <location>
        <begin position="1"/>
        <end position="19"/>
    </location>
</feature>